<comment type="caution">
    <text evidence="1">The sequence shown here is derived from an EMBL/GenBank/DDBJ whole genome shotgun (WGS) entry which is preliminary data.</text>
</comment>
<dbReference type="EMBL" id="CAJOBD010005390">
    <property type="protein sequence ID" value="CAF4029293.1"/>
    <property type="molecule type" value="Genomic_DNA"/>
</dbReference>
<dbReference type="EMBL" id="CAJNOT010003337">
    <property type="protein sequence ID" value="CAF1378432.1"/>
    <property type="molecule type" value="Genomic_DNA"/>
</dbReference>
<protein>
    <submittedName>
        <fullName evidence="1">Uncharacterized protein</fullName>
    </submittedName>
</protein>
<proteinExistence type="predicted"/>
<gene>
    <name evidence="2" type="ORF">JBS370_LOCUS27865</name>
    <name evidence="1" type="ORF">ZHD862_LOCUS31987</name>
</gene>
<name>A0A815JE55_9BILA</name>
<accession>A0A815JE55</accession>
<reference evidence="1" key="1">
    <citation type="submission" date="2021-02" db="EMBL/GenBank/DDBJ databases">
        <authorList>
            <person name="Nowell W R."/>
        </authorList>
    </citation>
    <scope>NUCLEOTIDE SEQUENCE</scope>
</reference>
<dbReference type="AlphaFoldDB" id="A0A815JE55"/>
<organism evidence="1 3">
    <name type="scientific">Rotaria sordida</name>
    <dbReference type="NCBI Taxonomy" id="392033"/>
    <lineage>
        <taxon>Eukaryota</taxon>
        <taxon>Metazoa</taxon>
        <taxon>Spiralia</taxon>
        <taxon>Gnathifera</taxon>
        <taxon>Rotifera</taxon>
        <taxon>Eurotatoria</taxon>
        <taxon>Bdelloidea</taxon>
        <taxon>Philodinida</taxon>
        <taxon>Philodinidae</taxon>
        <taxon>Rotaria</taxon>
    </lineage>
</organism>
<evidence type="ECO:0000313" key="1">
    <source>
        <dbReference type="EMBL" id="CAF1378432.1"/>
    </source>
</evidence>
<sequence>MGNAKSSQKTVFHVWLDASANSNSSSSKEVQKQLKAKLENSVTFNDINDFKKFIKIHDNQTIVLIVSGSYGRQIVPEVHNLTQLLAIYVYCANIEPNIQWTKNYTKVSLLKLEVTASKVSFFDINVCSSV</sequence>
<evidence type="ECO:0000313" key="3">
    <source>
        <dbReference type="Proteomes" id="UP000663864"/>
    </source>
</evidence>
<dbReference type="Proteomes" id="UP000663836">
    <property type="component" value="Unassembled WGS sequence"/>
</dbReference>
<dbReference type="Proteomes" id="UP000663864">
    <property type="component" value="Unassembled WGS sequence"/>
</dbReference>
<evidence type="ECO:0000313" key="2">
    <source>
        <dbReference type="EMBL" id="CAF4029293.1"/>
    </source>
</evidence>